<protein>
    <submittedName>
        <fullName evidence="2">Uncharacterized protein</fullName>
    </submittedName>
</protein>
<evidence type="ECO:0000313" key="2">
    <source>
        <dbReference type="EMBL" id="QDU32344.1"/>
    </source>
</evidence>
<proteinExistence type="predicted"/>
<sequence>MLKRIPAMGIGSRLITLTVVLIVMVVVVNFVVFNRSFKNRSESALIEKASAFTALADESKNHVSRLIDAGHTIWKF</sequence>
<reference evidence="2 3" key="1">
    <citation type="submission" date="2019-02" db="EMBL/GenBank/DDBJ databases">
        <title>Deep-cultivation of Planctomycetes and their phenomic and genomic characterization uncovers novel biology.</title>
        <authorList>
            <person name="Wiegand S."/>
            <person name="Jogler M."/>
            <person name="Boedeker C."/>
            <person name="Pinto D."/>
            <person name="Vollmers J."/>
            <person name="Rivas-Marin E."/>
            <person name="Kohn T."/>
            <person name="Peeters S.H."/>
            <person name="Heuer A."/>
            <person name="Rast P."/>
            <person name="Oberbeckmann S."/>
            <person name="Bunk B."/>
            <person name="Jeske O."/>
            <person name="Meyerdierks A."/>
            <person name="Storesund J.E."/>
            <person name="Kallscheuer N."/>
            <person name="Luecker S."/>
            <person name="Lage O.M."/>
            <person name="Pohl T."/>
            <person name="Merkel B.J."/>
            <person name="Hornburger P."/>
            <person name="Mueller R.-W."/>
            <person name="Bruemmer F."/>
            <person name="Labrenz M."/>
            <person name="Spormann A.M."/>
            <person name="Op den Camp H."/>
            <person name="Overmann J."/>
            <person name="Amann R."/>
            <person name="Jetten M.S.M."/>
            <person name="Mascher T."/>
            <person name="Medema M.H."/>
            <person name="Devos D.P."/>
            <person name="Kaster A.-K."/>
            <person name="Ovreas L."/>
            <person name="Rohde M."/>
            <person name="Galperin M.Y."/>
            <person name="Jogler C."/>
        </authorList>
    </citation>
    <scope>NUCLEOTIDE SEQUENCE [LARGE SCALE GENOMIC DNA]</scope>
    <source>
        <strain evidence="2 3">KS4</strain>
    </source>
</reference>
<keyword evidence="3" id="KW-1185">Reference proteome</keyword>
<evidence type="ECO:0000256" key="1">
    <source>
        <dbReference type="SAM" id="Phobius"/>
    </source>
</evidence>
<evidence type="ECO:0000313" key="3">
    <source>
        <dbReference type="Proteomes" id="UP000317369"/>
    </source>
</evidence>
<gene>
    <name evidence="2" type="ORF">KS4_03760</name>
</gene>
<dbReference type="Proteomes" id="UP000317369">
    <property type="component" value="Chromosome"/>
</dbReference>
<accession>A0A517YQ41</accession>
<feature type="transmembrane region" description="Helical" evidence="1">
    <location>
        <begin position="12"/>
        <end position="33"/>
    </location>
</feature>
<organism evidence="2 3">
    <name type="scientific">Poriferisphaera corsica</name>
    <dbReference type="NCBI Taxonomy" id="2528020"/>
    <lineage>
        <taxon>Bacteria</taxon>
        <taxon>Pseudomonadati</taxon>
        <taxon>Planctomycetota</taxon>
        <taxon>Phycisphaerae</taxon>
        <taxon>Phycisphaerales</taxon>
        <taxon>Phycisphaeraceae</taxon>
        <taxon>Poriferisphaera</taxon>
    </lineage>
</organism>
<dbReference type="EMBL" id="CP036425">
    <property type="protein sequence ID" value="QDU32344.1"/>
    <property type="molecule type" value="Genomic_DNA"/>
</dbReference>
<keyword evidence="1" id="KW-1133">Transmembrane helix</keyword>
<keyword evidence="1" id="KW-0812">Transmembrane</keyword>
<dbReference type="RefSeq" id="WP_145073766.1">
    <property type="nucleotide sequence ID" value="NZ_CP036425.1"/>
</dbReference>
<name>A0A517YQ41_9BACT</name>
<dbReference type="AlphaFoldDB" id="A0A517YQ41"/>
<dbReference type="KEGG" id="pcor:KS4_03760"/>
<keyword evidence="1" id="KW-0472">Membrane</keyword>